<name>A0A5B7E292_PORTR</name>
<dbReference type="EMBL" id="VSRR010001751">
    <property type="protein sequence ID" value="MPC27457.1"/>
    <property type="molecule type" value="Genomic_DNA"/>
</dbReference>
<protein>
    <submittedName>
        <fullName evidence="1">Uncharacterized protein</fullName>
    </submittedName>
</protein>
<proteinExistence type="predicted"/>
<organism evidence="1 2">
    <name type="scientific">Portunus trituberculatus</name>
    <name type="common">Swimming crab</name>
    <name type="synonym">Neptunus trituberculatus</name>
    <dbReference type="NCBI Taxonomy" id="210409"/>
    <lineage>
        <taxon>Eukaryota</taxon>
        <taxon>Metazoa</taxon>
        <taxon>Ecdysozoa</taxon>
        <taxon>Arthropoda</taxon>
        <taxon>Crustacea</taxon>
        <taxon>Multicrustacea</taxon>
        <taxon>Malacostraca</taxon>
        <taxon>Eumalacostraca</taxon>
        <taxon>Eucarida</taxon>
        <taxon>Decapoda</taxon>
        <taxon>Pleocyemata</taxon>
        <taxon>Brachyura</taxon>
        <taxon>Eubrachyura</taxon>
        <taxon>Portunoidea</taxon>
        <taxon>Portunidae</taxon>
        <taxon>Portuninae</taxon>
        <taxon>Portunus</taxon>
    </lineage>
</organism>
<dbReference type="AlphaFoldDB" id="A0A5B7E292"/>
<reference evidence="1 2" key="1">
    <citation type="submission" date="2019-05" db="EMBL/GenBank/DDBJ databases">
        <title>Another draft genome of Portunus trituberculatus and its Hox gene families provides insights of decapod evolution.</title>
        <authorList>
            <person name="Jeong J.-H."/>
            <person name="Song I."/>
            <person name="Kim S."/>
            <person name="Choi T."/>
            <person name="Kim D."/>
            <person name="Ryu S."/>
            <person name="Kim W."/>
        </authorList>
    </citation>
    <scope>NUCLEOTIDE SEQUENCE [LARGE SCALE GENOMIC DNA]</scope>
    <source>
        <tissue evidence="1">Muscle</tissue>
    </source>
</reference>
<gene>
    <name evidence="1" type="ORF">E2C01_020627</name>
</gene>
<evidence type="ECO:0000313" key="1">
    <source>
        <dbReference type="EMBL" id="MPC27457.1"/>
    </source>
</evidence>
<dbReference type="Proteomes" id="UP000324222">
    <property type="component" value="Unassembled WGS sequence"/>
</dbReference>
<keyword evidence="2" id="KW-1185">Reference proteome</keyword>
<accession>A0A5B7E292</accession>
<sequence length="102" mass="11839">MFHCSLYITRRNSQSRAAESLHFNQSENKLRVYKKRCSNIRVLHFYGEKTKTPKKNQQIIYVAFDQIIQGSKSPVNETWFSSPFICGLAGVRGNPQHFISTK</sequence>
<evidence type="ECO:0000313" key="2">
    <source>
        <dbReference type="Proteomes" id="UP000324222"/>
    </source>
</evidence>
<comment type="caution">
    <text evidence="1">The sequence shown here is derived from an EMBL/GenBank/DDBJ whole genome shotgun (WGS) entry which is preliminary data.</text>
</comment>